<dbReference type="Pfam" id="PF26146">
    <property type="entry name" value="PI-PLC_X"/>
    <property type="match status" value="1"/>
</dbReference>
<dbReference type="InterPro" id="IPR051057">
    <property type="entry name" value="PI-PLC_domain"/>
</dbReference>
<dbReference type="GO" id="GO:0006629">
    <property type="term" value="P:lipid metabolic process"/>
    <property type="evidence" value="ECO:0007669"/>
    <property type="project" value="InterPro"/>
</dbReference>
<evidence type="ECO:0000313" key="2">
    <source>
        <dbReference type="EMBL" id="KAA8895736.1"/>
    </source>
</evidence>
<organism evidence="2 3">
    <name type="scientific">Sphaerosporella brunnea</name>
    <dbReference type="NCBI Taxonomy" id="1250544"/>
    <lineage>
        <taxon>Eukaryota</taxon>
        <taxon>Fungi</taxon>
        <taxon>Dikarya</taxon>
        <taxon>Ascomycota</taxon>
        <taxon>Pezizomycotina</taxon>
        <taxon>Pezizomycetes</taxon>
        <taxon>Pezizales</taxon>
        <taxon>Pyronemataceae</taxon>
        <taxon>Sphaerosporella</taxon>
    </lineage>
</organism>
<keyword evidence="1" id="KW-0732">Signal</keyword>
<keyword evidence="3" id="KW-1185">Reference proteome</keyword>
<protein>
    <submittedName>
        <fullName evidence="2">PLC-like phosphodiesterase</fullName>
    </submittedName>
</protein>
<dbReference type="InterPro" id="IPR017946">
    <property type="entry name" value="PLC-like_Pdiesterase_TIM-brl"/>
</dbReference>
<dbReference type="SUPFAM" id="SSF51695">
    <property type="entry name" value="PLC-like phosphodiesterases"/>
    <property type="match status" value="1"/>
</dbReference>
<dbReference type="Gene3D" id="3.20.20.190">
    <property type="entry name" value="Phosphatidylinositol (PI) phosphodiesterase"/>
    <property type="match status" value="1"/>
</dbReference>
<accession>A0A5J5EL42</accession>
<dbReference type="PANTHER" id="PTHR13593">
    <property type="match status" value="1"/>
</dbReference>
<dbReference type="GO" id="GO:0008081">
    <property type="term" value="F:phosphoric diester hydrolase activity"/>
    <property type="evidence" value="ECO:0007669"/>
    <property type="project" value="InterPro"/>
</dbReference>
<evidence type="ECO:0000313" key="3">
    <source>
        <dbReference type="Proteomes" id="UP000326924"/>
    </source>
</evidence>
<comment type="caution">
    <text evidence="2">The sequence shown here is derived from an EMBL/GenBank/DDBJ whole genome shotgun (WGS) entry which is preliminary data.</text>
</comment>
<dbReference type="Proteomes" id="UP000326924">
    <property type="component" value="Unassembled WGS sequence"/>
</dbReference>
<dbReference type="PANTHER" id="PTHR13593:SF80">
    <property type="entry name" value="PLC-LIKE PHOSPHODIESTERASE"/>
    <property type="match status" value="1"/>
</dbReference>
<proteinExistence type="predicted"/>
<dbReference type="InParanoid" id="A0A5J5EL42"/>
<dbReference type="AlphaFoldDB" id="A0A5J5EL42"/>
<dbReference type="OrthoDB" id="7984201at2759"/>
<reference evidence="2 3" key="1">
    <citation type="submission" date="2019-09" db="EMBL/GenBank/DDBJ databases">
        <title>Draft genome of the ectomycorrhizal ascomycete Sphaerosporella brunnea.</title>
        <authorList>
            <consortium name="DOE Joint Genome Institute"/>
            <person name="Benucci G.M."/>
            <person name="Marozzi G."/>
            <person name="Antonielli L."/>
            <person name="Sanchez S."/>
            <person name="Marco P."/>
            <person name="Wang X."/>
            <person name="Falini L.B."/>
            <person name="Barry K."/>
            <person name="Haridas S."/>
            <person name="Lipzen A."/>
            <person name="Labutti K."/>
            <person name="Grigoriev I.V."/>
            <person name="Murat C."/>
            <person name="Martin F."/>
            <person name="Albertini E."/>
            <person name="Donnini D."/>
            <person name="Bonito G."/>
        </authorList>
    </citation>
    <scope>NUCLEOTIDE SEQUENCE [LARGE SCALE GENOMIC DNA]</scope>
    <source>
        <strain evidence="2 3">Sb_GMNB300</strain>
    </source>
</reference>
<evidence type="ECO:0000256" key="1">
    <source>
        <dbReference type="SAM" id="SignalP"/>
    </source>
</evidence>
<gene>
    <name evidence="2" type="ORF">FN846DRAFT_911432</name>
</gene>
<feature type="chain" id="PRO_5023839948" evidence="1">
    <location>
        <begin position="22"/>
        <end position="376"/>
    </location>
</feature>
<dbReference type="EMBL" id="VXIS01000247">
    <property type="protein sequence ID" value="KAA8895736.1"/>
    <property type="molecule type" value="Genomic_DNA"/>
</dbReference>
<sequence>MRLLPAATALLSALLLPLSAAYNKTACNNSPSLCNATYSDILHLGAHNVAFVRTAANGWSEGGNQYFNATVALSAGVRLLQSQLHVDNGSVKLCHTTCDILDGGLLKDWLSGINTWLSTRPSEVVTILLVNDDKISAETIGGIFTAAGLDTLAYVPDGTGWPTLQAMIDKKKQVVAFLSNAADTSKVPYLLPEWNYIFETDFEVSDPANYTCYATRPSAVAGKDKLSTAVASGRMGFMNRFLYDQISTTLKLYVPNSTYAAALNGNSGVGNLKDGVAQCSQQWGRQGGFALLDFVNVGTPMDIVDAHNNVTNPENREAFPPNPKDAFSSNKNIYKNGGMAQIRRLAAQVKSGQTVKKSLFIIGAGSWMGTFNIGSV</sequence>
<feature type="signal peptide" evidence="1">
    <location>
        <begin position="1"/>
        <end position="21"/>
    </location>
</feature>
<name>A0A5J5EL42_9PEZI</name>